<accession>G0WD45</accession>
<dbReference type="GeneID" id="11497044"/>
<keyword evidence="5" id="KW-1185">Reference proteome</keyword>
<feature type="transmembrane region" description="Helical" evidence="2">
    <location>
        <begin position="324"/>
        <end position="340"/>
    </location>
</feature>
<dbReference type="STRING" id="1071378.G0WD45"/>
<feature type="region of interest" description="Disordered" evidence="1">
    <location>
        <begin position="406"/>
        <end position="428"/>
    </location>
</feature>
<protein>
    <recommendedName>
        <fullName evidence="3">Protein YTP1-like C-terminal domain-containing protein</fullName>
    </recommendedName>
</protein>
<feature type="compositionally biased region" description="Basic and acidic residues" evidence="1">
    <location>
        <begin position="417"/>
        <end position="428"/>
    </location>
</feature>
<dbReference type="OrthoDB" id="4137487at2759"/>
<feature type="domain" description="Protein YTP1-like C-terminal" evidence="3">
    <location>
        <begin position="145"/>
        <end position="381"/>
    </location>
</feature>
<feature type="transmembrane region" description="Helical" evidence="2">
    <location>
        <begin position="87"/>
        <end position="113"/>
    </location>
</feature>
<feature type="transmembrane region" description="Helical" evidence="2">
    <location>
        <begin position="262"/>
        <end position="280"/>
    </location>
</feature>
<feature type="transmembrane region" description="Helical" evidence="2">
    <location>
        <begin position="236"/>
        <end position="255"/>
    </location>
</feature>
<dbReference type="RefSeq" id="XP_003670949.1">
    <property type="nucleotide sequence ID" value="XM_003670901.1"/>
</dbReference>
<dbReference type="PANTHER" id="PTHR31685:SF2">
    <property type="entry name" value="PROTEIN YTP1"/>
    <property type="match status" value="1"/>
</dbReference>
<organism evidence="4 5">
    <name type="scientific">Naumovozyma dairenensis (strain ATCC 10597 / BCRC 20456 / CBS 421 / NBRC 0211 / NRRL Y-12639)</name>
    <name type="common">Saccharomyces dairenensis</name>
    <dbReference type="NCBI Taxonomy" id="1071378"/>
    <lineage>
        <taxon>Eukaryota</taxon>
        <taxon>Fungi</taxon>
        <taxon>Dikarya</taxon>
        <taxon>Ascomycota</taxon>
        <taxon>Saccharomycotina</taxon>
        <taxon>Saccharomycetes</taxon>
        <taxon>Saccharomycetales</taxon>
        <taxon>Saccharomycetaceae</taxon>
        <taxon>Naumovozyma</taxon>
    </lineage>
</organism>
<proteinExistence type="predicted"/>
<keyword evidence="2" id="KW-0472">Membrane</keyword>
<evidence type="ECO:0000313" key="5">
    <source>
        <dbReference type="Proteomes" id="UP000000689"/>
    </source>
</evidence>
<reference evidence="4 5" key="1">
    <citation type="journal article" date="2011" name="Proc. Natl. Acad. Sci. U.S.A.">
        <title>Evolutionary erosion of yeast sex chromosomes by mating-type switching accidents.</title>
        <authorList>
            <person name="Gordon J.L."/>
            <person name="Armisen D."/>
            <person name="Proux-Wera E."/>
            <person name="Oheigeartaigh S.S."/>
            <person name="Byrne K.P."/>
            <person name="Wolfe K.H."/>
        </authorList>
    </citation>
    <scope>NUCLEOTIDE SEQUENCE [LARGE SCALE GENOMIC DNA]</scope>
    <source>
        <strain evidence="5">ATCC 10597 / BCRC 20456 / CBS 421 / NBRC 0211 / NRRL Y-12639</strain>
    </source>
</reference>
<keyword evidence="2" id="KW-1133">Transmembrane helix</keyword>
<evidence type="ECO:0000256" key="2">
    <source>
        <dbReference type="SAM" id="Phobius"/>
    </source>
</evidence>
<feature type="transmembrane region" description="Helical" evidence="2">
    <location>
        <begin position="55"/>
        <end position="75"/>
    </location>
</feature>
<evidence type="ECO:0000256" key="1">
    <source>
        <dbReference type="SAM" id="MobiDB-lite"/>
    </source>
</evidence>
<evidence type="ECO:0000259" key="3">
    <source>
        <dbReference type="Pfam" id="PF10355"/>
    </source>
</evidence>
<name>G0WD45_NAUDC</name>
<feature type="transmembrane region" description="Helical" evidence="2">
    <location>
        <begin position="360"/>
        <end position="383"/>
    </location>
</feature>
<feature type="transmembrane region" description="Helical" evidence="2">
    <location>
        <begin position="292"/>
        <end position="312"/>
    </location>
</feature>
<dbReference type="eggNOG" id="ENOG502QRB1">
    <property type="taxonomic scope" value="Eukaryota"/>
</dbReference>
<dbReference type="PANTHER" id="PTHR31685">
    <property type="entry name" value="INTEGRAL MEMBRANE PROTEIN (AFU_ORTHOLOGUE AFUA_6G12730)-RELATED"/>
    <property type="match status" value="1"/>
</dbReference>
<dbReference type="Proteomes" id="UP000000689">
    <property type="component" value="Chromosome 6"/>
</dbReference>
<feature type="transmembrane region" description="Helical" evidence="2">
    <location>
        <begin position="28"/>
        <end position="49"/>
    </location>
</feature>
<dbReference type="HOGENOM" id="CLU_034579_1_0_1"/>
<dbReference type="OMA" id="DYQHTAM"/>
<feature type="transmembrane region" description="Helical" evidence="2">
    <location>
        <begin position="169"/>
        <end position="191"/>
    </location>
</feature>
<dbReference type="KEGG" id="ndi:NDAI_0F03880"/>
<feature type="transmembrane region" description="Helical" evidence="2">
    <location>
        <begin position="133"/>
        <end position="157"/>
    </location>
</feature>
<gene>
    <name evidence="4" type="primary">NDAI0F03880</name>
    <name evidence="4" type="ordered locus">NDAI_0F03880</name>
</gene>
<dbReference type="EMBL" id="HE580272">
    <property type="protein sequence ID" value="CCD25706.1"/>
    <property type="molecule type" value="Genomic_DNA"/>
</dbReference>
<dbReference type="Pfam" id="PF10355">
    <property type="entry name" value="Ytp1"/>
    <property type="match status" value="1"/>
</dbReference>
<keyword evidence="2" id="KW-0812">Transmembrane</keyword>
<dbReference type="InterPro" id="IPR018827">
    <property type="entry name" value="YTP1_C"/>
</dbReference>
<dbReference type="AlphaFoldDB" id="G0WD45"/>
<sequence>MMMHMGGDPNVTYTRPDIIYAGSRTTHWLFTVALSFLLPSIYTVLTFAGRLKSSLFFQIIAGIYSIIEVCFLSFADNSGIENITSRVMGIILCILIWLSIFIGALTSGTSFLIKNKKLEKFVSNTGETKLTYVHRGMSFASVLLGWLKVCMAPVAMFGFCRDNHTGQCLAHGIMGTAFVWYGFVYSFALVIPRITKSQETSYSQDHIDSWVMCIWGIVNTFTEHRWGREDWFTHDYQHTAMGIIWWAGGILGIFLSRNGKRTFVPSLLIVITGWAMSQHHQHLEVSTNVHSFFGTVLMIGGMLRIVEICIILRDKKYLDQILSFQYLSPFCLVSAGLLFMGATEEQMILVLRLGADHSSYIMVVMSGAFLVFFWMQLCLNTYLHLVQREQIGFLDTYPTLLNAQQRQDQDENDETFELERDVSESLDI</sequence>
<evidence type="ECO:0000313" key="4">
    <source>
        <dbReference type="EMBL" id="CCD25706.1"/>
    </source>
</evidence>